<dbReference type="OrthoDB" id="1247465at2"/>
<keyword evidence="6 13" id="KW-0812">Transmembrane</keyword>
<dbReference type="KEGG" id="ssua:FPZ54_13060"/>
<evidence type="ECO:0000313" key="15">
    <source>
        <dbReference type="EMBL" id="QDX26843.1"/>
    </source>
</evidence>
<accession>A0A518RHA0</accession>
<dbReference type="Proteomes" id="UP000318055">
    <property type="component" value="Chromosome"/>
</dbReference>
<evidence type="ECO:0000256" key="8">
    <source>
        <dbReference type="ARBA" id="ARBA00022982"/>
    </source>
</evidence>
<name>A0A518RHA0_9SPHN</name>
<comment type="subcellular location">
    <subcellularLocation>
        <location evidence="2">Cell membrane</location>
        <topology evidence="2">Multi-pass membrane protein</topology>
    </subcellularLocation>
</comment>
<dbReference type="GO" id="GO:0022904">
    <property type="term" value="P:respiratory electron transport chain"/>
    <property type="evidence" value="ECO:0007669"/>
    <property type="project" value="InterPro"/>
</dbReference>
<sequence>MREAIDRYSGVSILLHWLIAALLIANVVIAFTMEDMPGLFVWHKSIGISVLLLTLVRIVWRLTHPWPPLPEGIAPWERATARLTHVGFYMLLIMVPLLGWATVSAGSRGTGTLLGGIPWFDLPVGTSRDLQGAFGEAHELAAFLTLALVALHVAGALKHHFVDRNGLLRRMLPGR</sequence>
<evidence type="ECO:0000256" key="4">
    <source>
        <dbReference type="ARBA" id="ARBA00022475"/>
    </source>
</evidence>
<dbReference type="PANTHER" id="PTHR30529">
    <property type="entry name" value="CYTOCHROME B561"/>
    <property type="match status" value="1"/>
</dbReference>
<evidence type="ECO:0000256" key="11">
    <source>
        <dbReference type="ARBA" id="ARBA00023136"/>
    </source>
</evidence>
<dbReference type="RefSeq" id="WP_145847842.1">
    <property type="nucleotide sequence ID" value="NZ_CP042239.1"/>
</dbReference>
<feature type="domain" description="Cytochrome b561 bacterial/Ni-hydrogenase" evidence="14">
    <location>
        <begin position="7"/>
        <end position="174"/>
    </location>
</feature>
<keyword evidence="3" id="KW-0813">Transport</keyword>
<dbReference type="InterPro" id="IPR016174">
    <property type="entry name" value="Di-haem_cyt_TM"/>
</dbReference>
<keyword evidence="16" id="KW-1185">Reference proteome</keyword>
<gene>
    <name evidence="15" type="ORF">FPZ54_13060</name>
</gene>
<dbReference type="SUPFAM" id="SSF81342">
    <property type="entry name" value="Transmembrane di-heme cytochromes"/>
    <property type="match status" value="1"/>
</dbReference>
<proteinExistence type="inferred from homology"/>
<evidence type="ECO:0000256" key="1">
    <source>
        <dbReference type="ARBA" id="ARBA00001970"/>
    </source>
</evidence>
<dbReference type="GO" id="GO:0046872">
    <property type="term" value="F:metal ion binding"/>
    <property type="evidence" value="ECO:0007669"/>
    <property type="project" value="UniProtKB-KW"/>
</dbReference>
<keyword evidence="4" id="KW-1003">Cell membrane</keyword>
<feature type="transmembrane region" description="Helical" evidence="13">
    <location>
        <begin position="39"/>
        <end position="60"/>
    </location>
</feature>
<protein>
    <submittedName>
        <fullName evidence="15">Cytochrome b</fullName>
    </submittedName>
</protein>
<evidence type="ECO:0000256" key="13">
    <source>
        <dbReference type="SAM" id="Phobius"/>
    </source>
</evidence>
<dbReference type="EMBL" id="CP042239">
    <property type="protein sequence ID" value="QDX26843.1"/>
    <property type="molecule type" value="Genomic_DNA"/>
</dbReference>
<dbReference type="GO" id="GO:0005886">
    <property type="term" value="C:plasma membrane"/>
    <property type="evidence" value="ECO:0007669"/>
    <property type="project" value="UniProtKB-SubCell"/>
</dbReference>
<keyword evidence="7" id="KW-0479">Metal-binding</keyword>
<keyword evidence="8" id="KW-0249">Electron transport</keyword>
<evidence type="ECO:0000256" key="12">
    <source>
        <dbReference type="ARBA" id="ARBA00037975"/>
    </source>
</evidence>
<organism evidence="15 16">
    <name type="scientific">Sphingomonas suaedae</name>
    <dbReference type="NCBI Taxonomy" id="2599297"/>
    <lineage>
        <taxon>Bacteria</taxon>
        <taxon>Pseudomonadati</taxon>
        <taxon>Pseudomonadota</taxon>
        <taxon>Alphaproteobacteria</taxon>
        <taxon>Sphingomonadales</taxon>
        <taxon>Sphingomonadaceae</taxon>
        <taxon>Sphingomonas</taxon>
    </lineage>
</organism>
<feature type="transmembrane region" description="Helical" evidence="13">
    <location>
        <begin position="81"/>
        <end position="103"/>
    </location>
</feature>
<feature type="transmembrane region" description="Helical" evidence="13">
    <location>
        <begin position="140"/>
        <end position="161"/>
    </location>
</feature>
<evidence type="ECO:0000313" key="16">
    <source>
        <dbReference type="Proteomes" id="UP000318055"/>
    </source>
</evidence>
<evidence type="ECO:0000256" key="3">
    <source>
        <dbReference type="ARBA" id="ARBA00022448"/>
    </source>
</evidence>
<evidence type="ECO:0000256" key="5">
    <source>
        <dbReference type="ARBA" id="ARBA00022617"/>
    </source>
</evidence>
<dbReference type="InterPro" id="IPR011577">
    <property type="entry name" value="Cyt_b561_bac/Ni-Hgenase"/>
</dbReference>
<evidence type="ECO:0000256" key="6">
    <source>
        <dbReference type="ARBA" id="ARBA00022692"/>
    </source>
</evidence>
<dbReference type="GO" id="GO:0009055">
    <property type="term" value="F:electron transfer activity"/>
    <property type="evidence" value="ECO:0007669"/>
    <property type="project" value="InterPro"/>
</dbReference>
<evidence type="ECO:0000256" key="2">
    <source>
        <dbReference type="ARBA" id="ARBA00004651"/>
    </source>
</evidence>
<evidence type="ECO:0000256" key="7">
    <source>
        <dbReference type="ARBA" id="ARBA00022723"/>
    </source>
</evidence>
<evidence type="ECO:0000259" key="14">
    <source>
        <dbReference type="Pfam" id="PF01292"/>
    </source>
</evidence>
<keyword evidence="10" id="KW-0408">Iron</keyword>
<keyword evidence="5" id="KW-0349">Heme</keyword>
<reference evidence="15 16" key="1">
    <citation type="submission" date="2019-07" db="EMBL/GenBank/DDBJ databases">
        <title>Sphingomonas alkalisoli sp. nov., isolated from rhizosphere soil of Suaedae salsa.</title>
        <authorList>
            <person name="Zhang H."/>
            <person name="Xu L."/>
            <person name="Zhang J.-X."/>
            <person name="Sun J.-Q."/>
        </authorList>
    </citation>
    <scope>NUCLEOTIDE SEQUENCE [LARGE SCALE GENOMIC DNA]</scope>
    <source>
        <strain evidence="15 16">XS-10</strain>
    </source>
</reference>
<dbReference type="Pfam" id="PF01292">
    <property type="entry name" value="Ni_hydr_CYTB"/>
    <property type="match status" value="1"/>
</dbReference>
<feature type="transmembrane region" description="Helical" evidence="13">
    <location>
        <begin position="12"/>
        <end position="33"/>
    </location>
</feature>
<keyword evidence="11 13" id="KW-0472">Membrane</keyword>
<dbReference type="InterPro" id="IPR052168">
    <property type="entry name" value="Cytochrome_b561_oxidase"/>
</dbReference>
<evidence type="ECO:0000256" key="10">
    <source>
        <dbReference type="ARBA" id="ARBA00023004"/>
    </source>
</evidence>
<dbReference type="AlphaFoldDB" id="A0A518RHA0"/>
<evidence type="ECO:0000256" key="9">
    <source>
        <dbReference type="ARBA" id="ARBA00022989"/>
    </source>
</evidence>
<dbReference type="PANTHER" id="PTHR30529:SF1">
    <property type="entry name" value="CYTOCHROME B561 HOMOLOG 2"/>
    <property type="match status" value="1"/>
</dbReference>
<comment type="cofactor">
    <cofactor evidence="1">
        <name>heme b</name>
        <dbReference type="ChEBI" id="CHEBI:60344"/>
    </cofactor>
</comment>
<comment type="similarity">
    <text evidence="12">Belongs to the cytochrome b561 family.</text>
</comment>
<dbReference type="GO" id="GO:0020037">
    <property type="term" value="F:heme binding"/>
    <property type="evidence" value="ECO:0007669"/>
    <property type="project" value="TreeGrafter"/>
</dbReference>
<keyword evidence="9 13" id="KW-1133">Transmembrane helix</keyword>